<dbReference type="InterPro" id="IPR020591">
    <property type="entry name" value="Chromosome_initiator_DnaA-like"/>
</dbReference>
<sequence length="385" mass="43309">MTSNRATGRKLQILSAAAEDPQQLDLLSFISEFALPEIEAKAKVKDVKVPKPVLNPPKVTTPVYFHGNVSSEKSFSRFCVGKSNQFAFEAIKRFIQNERNDFGMIFLKADSGLGKTHLLHACANEMVRLKKSFYFSSALTLPPDVSGKNVEALFIDDIEDLEGKSELQKSFCQLIDYVQAKKIKMIIAGSKLPKNLMNCEERLKRKLSSALIHHIDELDSDLSLEIVGQRCRELELLLPDNVKRLVSEQTGTNIYGIESLLYKLKSSEEIKGQKITMEMALEEIKDKKAIGQSCDFDFILDSVGESFGVSRKELLSGKRTMAIAEARHVAMYVLKEKMQLSLMKVGELFNRDHTSVIYAVARIKKQLNDDPKIRMKIESLVSTPA</sequence>
<dbReference type="SUPFAM" id="SSF48295">
    <property type="entry name" value="TrpR-like"/>
    <property type="match status" value="1"/>
</dbReference>
<evidence type="ECO:0000313" key="10">
    <source>
        <dbReference type="Proteomes" id="UP000235584"/>
    </source>
</evidence>
<dbReference type="PANTHER" id="PTHR30050:SF5">
    <property type="entry name" value="DNAA REGULATORY INACTIVATOR HDA"/>
    <property type="match status" value="1"/>
</dbReference>
<protein>
    <recommendedName>
        <fullName evidence="7">Chromosomal replication initiator protein DnaA</fullName>
    </recommendedName>
</protein>
<evidence type="ECO:0000256" key="6">
    <source>
        <dbReference type="ARBA" id="ARBA00023125"/>
    </source>
</evidence>
<evidence type="ECO:0000256" key="8">
    <source>
        <dbReference type="RuleBase" id="RU004227"/>
    </source>
</evidence>
<evidence type="ECO:0000256" key="2">
    <source>
        <dbReference type="ARBA" id="ARBA00022705"/>
    </source>
</evidence>
<dbReference type="GO" id="GO:0005886">
    <property type="term" value="C:plasma membrane"/>
    <property type="evidence" value="ECO:0007669"/>
    <property type="project" value="TreeGrafter"/>
</dbReference>
<dbReference type="Gene3D" id="1.10.1750.10">
    <property type="match status" value="1"/>
</dbReference>
<dbReference type="Pfam" id="PF08299">
    <property type="entry name" value="Bac_DnaA_C"/>
    <property type="match status" value="1"/>
</dbReference>
<gene>
    <name evidence="9" type="ORF">C0V70_11875</name>
</gene>
<dbReference type="EMBL" id="CP025704">
    <property type="protein sequence ID" value="AUN98785.1"/>
    <property type="molecule type" value="Genomic_DNA"/>
</dbReference>
<proteinExistence type="inferred from homology"/>
<dbReference type="GO" id="GO:0003688">
    <property type="term" value="F:DNA replication origin binding"/>
    <property type="evidence" value="ECO:0007669"/>
    <property type="project" value="TreeGrafter"/>
</dbReference>
<reference evidence="9 10" key="1">
    <citation type="submission" date="2018-01" db="EMBL/GenBank/DDBJ databases">
        <title>Complete genome sequence of Bacteriovorax stolpii DSM12778.</title>
        <authorList>
            <person name="Tang B."/>
            <person name="Chang J."/>
        </authorList>
    </citation>
    <scope>NUCLEOTIDE SEQUENCE [LARGE SCALE GENOMIC DNA]</scope>
    <source>
        <strain evidence="9 10">DSM 12778</strain>
    </source>
</reference>
<keyword evidence="5" id="KW-0446">Lipid-binding</keyword>
<accession>A0A2K9NUL7</accession>
<keyword evidence="2 7" id="KW-0235">DNA replication</keyword>
<evidence type="ECO:0000256" key="5">
    <source>
        <dbReference type="ARBA" id="ARBA00023121"/>
    </source>
</evidence>
<dbReference type="KEGG" id="bsto:C0V70_11875"/>
<dbReference type="InterPro" id="IPR013159">
    <property type="entry name" value="DnaA_C"/>
</dbReference>
<evidence type="ECO:0000256" key="1">
    <source>
        <dbReference type="ARBA" id="ARBA00022490"/>
    </source>
</evidence>
<dbReference type="RefSeq" id="WP_102244076.1">
    <property type="nucleotide sequence ID" value="NZ_CP025704.1"/>
</dbReference>
<dbReference type="Gene3D" id="1.10.8.60">
    <property type="match status" value="1"/>
</dbReference>
<evidence type="ECO:0000256" key="3">
    <source>
        <dbReference type="ARBA" id="ARBA00022741"/>
    </source>
</evidence>
<dbReference type="Gene3D" id="3.40.50.300">
    <property type="entry name" value="P-loop containing nucleotide triphosphate hydrolases"/>
    <property type="match status" value="1"/>
</dbReference>
<keyword evidence="6 7" id="KW-0238">DNA-binding</keyword>
<dbReference type="GO" id="GO:0006275">
    <property type="term" value="P:regulation of DNA replication"/>
    <property type="evidence" value="ECO:0007669"/>
    <property type="project" value="InterPro"/>
</dbReference>
<dbReference type="AlphaFoldDB" id="A0A2K9NUL7"/>
<dbReference type="SUPFAM" id="SSF52540">
    <property type="entry name" value="P-loop containing nucleoside triphosphate hydrolases"/>
    <property type="match status" value="1"/>
</dbReference>
<evidence type="ECO:0000256" key="4">
    <source>
        <dbReference type="ARBA" id="ARBA00022840"/>
    </source>
</evidence>
<evidence type="ECO:0000313" key="9">
    <source>
        <dbReference type="EMBL" id="AUN98785.1"/>
    </source>
</evidence>
<dbReference type="InterPro" id="IPR027417">
    <property type="entry name" value="P-loop_NTPase"/>
</dbReference>
<dbReference type="Pfam" id="PF00308">
    <property type="entry name" value="Bac_DnaA"/>
    <property type="match status" value="2"/>
</dbReference>
<organism evidence="9 10">
    <name type="scientific">Bacteriovorax stolpii</name>
    <name type="common">Bdellovibrio stolpii</name>
    <dbReference type="NCBI Taxonomy" id="960"/>
    <lineage>
        <taxon>Bacteria</taxon>
        <taxon>Pseudomonadati</taxon>
        <taxon>Bdellovibrionota</taxon>
        <taxon>Bacteriovoracia</taxon>
        <taxon>Bacteriovoracales</taxon>
        <taxon>Bacteriovoracaceae</taxon>
        <taxon>Bacteriovorax</taxon>
    </lineage>
</organism>
<evidence type="ECO:0000256" key="7">
    <source>
        <dbReference type="RuleBase" id="RU000577"/>
    </source>
</evidence>
<dbReference type="CDD" id="cd06571">
    <property type="entry name" value="Bac_DnaA_C"/>
    <property type="match status" value="1"/>
</dbReference>
<dbReference type="PRINTS" id="PR00051">
    <property type="entry name" value="DNAA"/>
</dbReference>
<dbReference type="GO" id="GO:0006270">
    <property type="term" value="P:DNA replication initiation"/>
    <property type="evidence" value="ECO:0007669"/>
    <property type="project" value="InterPro"/>
</dbReference>
<dbReference type="Proteomes" id="UP000235584">
    <property type="component" value="Chromosome"/>
</dbReference>
<name>A0A2K9NUL7_BACTC</name>
<keyword evidence="3 7" id="KW-0547">Nucleotide-binding</keyword>
<dbReference type="SMART" id="SM00760">
    <property type="entry name" value="Bac_DnaA_C"/>
    <property type="match status" value="1"/>
</dbReference>
<dbReference type="GO" id="GO:0005524">
    <property type="term" value="F:ATP binding"/>
    <property type="evidence" value="ECO:0007669"/>
    <property type="project" value="UniProtKB-KW"/>
</dbReference>
<dbReference type="InterPro" id="IPR010921">
    <property type="entry name" value="Trp_repressor/repl_initiator"/>
</dbReference>
<dbReference type="PANTHER" id="PTHR30050">
    <property type="entry name" value="CHROMOSOMAL REPLICATION INITIATOR PROTEIN DNAA"/>
    <property type="match status" value="1"/>
</dbReference>
<comment type="similarity">
    <text evidence="8">Belongs to the DnaA family.</text>
</comment>
<dbReference type="InterPro" id="IPR013317">
    <property type="entry name" value="DnaA_dom"/>
</dbReference>
<keyword evidence="4 7" id="KW-0067">ATP-binding</keyword>
<dbReference type="GO" id="GO:0008289">
    <property type="term" value="F:lipid binding"/>
    <property type="evidence" value="ECO:0007669"/>
    <property type="project" value="UniProtKB-KW"/>
</dbReference>
<keyword evidence="10" id="KW-1185">Reference proteome</keyword>
<keyword evidence="1" id="KW-0963">Cytoplasm</keyword>
<comment type="function">
    <text evidence="7">Plays an essential role in the initiation and regulation of chromosomal replication. ATP-DnaA binds to the origin of replication (oriC) to initiate formation of the DNA replication initiation complex once per cell cycle. Binds the DnaA box (a 9 base pair repeat at the origin) and separates the double-stranded (ds)DNA. Forms a right-handed helical filament on oriC DNA; dsDNA binds to the exterior of the filament while single-stranded (ss)DNA is stabiized in the filament's interior. The ATP-DnaA-oriC complex binds and stabilizes one strand of the AT-rich DNA unwinding element (DUE), permitting loading of DNA polymerase. After initiation quickly degrades to an ADP-DnaA complex that is not apt for DNA replication. Binds acidic phospholipids.</text>
</comment>